<reference evidence="1" key="1">
    <citation type="journal article" date="2021" name="Environ. Microbiol.">
        <title>Gene family expansions and transcriptome signatures uncover fungal adaptations to wood decay.</title>
        <authorList>
            <person name="Hage H."/>
            <person name="Miyauchi S."/>
            <person name="Viragh M."/>
            <person name="Drula E."/>
            <person name="Min B."/>
            <person name="Chaduli D."/>
            <person name="Navarro D."/>
            <person name="Favel A."/>
            <person name="Norest M."/>
            <person name="Lesage-Meessen L."/>
            <person name="Balint B."/>
            <person name="Merenyi Z."/>
            <person name="de Eugenio L."/>
            <person name="Morin E."/>
            <person name="Martinez A.T."/>
            <person name="Baldrian P."/>
            <person name="Stursova M."/>
            <person name="Martinez M.J."/>
            <person name="Novotny C."/>
            <person name="Magnuson J.K."/>
            <person name="Spatafora J.W."/>
            <person name="Maurice S."/>
            <person name="Pangilinan J."/>
            <person name="Andreopoulos W."/>
            <person name="LaButti K."/>
            <person name="Hundley H."/>
            <person name="Na H."/>
            <person name="Kuo A."/>
            <person name="Barry K."/>
            <person name="Lipzen A."/>
            <person name="Henrissat B."/>
            <person name="Riley R."/>
            <person name="Ahrendt S."/>
            <person name="Nagy L.G."/>
            <person name="Grigoriev I.V."/>
            <person name="Martin F."/>
            <person name="Rosso M.N."/>
        </authorList>
    </citation>
    <scope>NUCLEOTIDE SEQUENCE</scope>
    <source>
        <strain evidence="1">CBS 384.51</strain>
    </source>
</reference>
<comment type="caution">
    <text evidence="1">The sequence shown here is derived from an EMBL/GenBank/DDBJ whole genome shotgun (WGS) entry which is preliminary data.</text>
</comment>
<dbReference type="Proteomes" id="UP001055072">
    <property type="component" value="Unassembled WGS sequence"/>
</dbReference>
<protein>
    <submittedName>
        <fullName evidence="1">Uncharacterized protein</fullName>
    </submittedName>
</protein>
<evidence type="ECO:0000313" key="2">
    <source>
        <dbReference type="Proteomes" id="UP001055072"/>
    </source>
</evidence>
<dbReference type="EMBL" id="MU274929">
    <property type="protein sequence ID" value="KAI0085661.1"/>
    <property type="molecule type" value="Genomic_DNA"/>
</dbReference>
<sequence length="1517" mass="169515">MQVALEGFGHVLPPQNSAEGTQDSLWAHDSMFLLGLPLYASVLSFAVLFAQWLVDIVKNKRRNFDSEVYDDSTKHGRDPNERKIFVFRLVRLIAFVVVTSLSIYTTYDGNNSSHASWLLSGVVQTLAYLIFLSKLCLSKPFKGLSYVRAHLTFISLLMWSVFAYRDLWPLATFTLSPVDHAEGWLMWAKIFLLTLAAIVIPLTIPRSFTPVDPNRGINPEQTASILSAAFFGWLSPYIWLGNKVEHLAWDQLPPLAEYDYTEEVVRRGMKYVDPILVSNKKHLFFRIIRVFWKDWVVIAIVLVIEVFASLALPIGIFRLLNYLSGDRTDFVRPWFWILWMAVGPIIESVAIQWYRFTNTRVIVLVQALLIQAIFNHALRSRVKADTQQPSSSSDDSAPGKASSGNFAGKLNNLITTDMINVIDGVGFLYPFLYLPLQLALCSWFLYSILGWSAFLGMSIIFITLPIPTRMVRHIQGAQVEKMKRTDARVQLVTEIMNVIRMIKLFAWEPHMNAKLAEKRKDELQYQKRVSILELIYKNINFAIPVFTMIATFASYTLVMKQELTASRVFSAMSVFEVLRGSLEMILGLIPTLIRAKVSLDRTNDFFLHTELLDQYDDTAPNLENHSIPTTVGDVDPETVGIREASFTWDNEERSLGNGQRNFTLRITDEVVFKRGAINLIMGPTGSGKTSLLMALLGEMHYTPTGPNSYVQLPRVGGGLAYAAQESWVLNATIRDNIVFGASFDEARYDAILDQCALKRDLELFEAGDMTEVGERGVTLSGGQKARVTLARAVYSKAEIVLLDDVLAALDVHTSKWIVERCLKGDLIKGRTVLLATHNIRLVQPVVEFVVSLGTDGCIADQGSTSSVLSAIEEEKEERQADKLNTTLEEEEVLDTIDETPTATISNLAVKPSSDGKLIVAEEISRGRVPWSAMKLYFTSMGGQHPVLYWVTFLGGVFLVRFIQSIQAWYLGYWSEQYEKKDPSEINPLKYLTVYSLMLISGIILYFAAYLIFVYGCLRASRTIHENLVLSVLGTTLRWLDTTPISRVITRCTQDISTIDGPITYYLTRIVELTISMIIKFTAVVVISPMFIIPGILLSVLGGWYGKIYLKPQLAVKREMSNARAPVLSHFSAAFSGLVSIRAYGAQEGFRIESYERLDKNTRTARTSFNFNRWISLRIEVLAGLFAAGLAAYLVYDGAASAANAGFSLTMAVGFNGLILWWVRMWSEFEVRANSLERIQQYLKIEQEPKKTSEGVPPAYWPSSGELVVKNLSAKYSSDGPDVLCNVSFSVKAGEHIGIVGRTGSGKSSLTLALLRSIITEGDILYDDVSINSINLDVLRSSITIIPQSPELLAGTLRENLDPFSQYDDAVLNDALRASGLFSIQQIGQNSEISLDTHIASGGNNLSTGQRQIIALARALVRQSKLLILDEATSAIDNETDGVIQTSLRSELGKDVTLLTVAHRLRTIMDADKILVLDAGSVVEYDTPAKLLRRETSIFKALVNESRDRAELYALLKE</sequence>
<organism evidence="1 2">
    <name type="scientific">Irpex rosettiformis</name>
    <dbReference type="NCBI Taxonomy" id="378272"/>
    <lineage>
        <taxon>Eukaryota</taxon>
        <taxon>Fungi</taxon>
        <taxon>Dikarya</taxon>
        <taxon>Basidiomycota</taxon>
        <taxon>Agaricomycotina</taxon>
        <taxon>Agaricomycetes</taxon>
        <taxon>Polyporales</taxon>
        <taxon>Irpicaceae</taxon>
        <taxon>Irpex</taxon>
    </lineage>
</organism>
<evidence type="ECO:0000313" key="1">
    <source>
        <dbReference type="EMBL" id="KAI0085661.1"/>
    </source>
</evidence>
<keyword evidence="2" id="KW-1185">Reference proteome</keyword>
<name>A0ACB8TUP4_9APHY</name>
<proteinExistence type="predicted"/>
<accession>A0ACB8TUP4</accession>
<gene>
    <name evidence="1" type="ORF">BDY19DRAFT_964983</name>
</gene>